<dbReference type="KEGG" id="vg:15010340"/>
<keyword evidence="2" id="KW-1185">Reference proteome</keyword>
<reference evidence="1 2" key="1">
    <citation type="submission" date="2010-11" db="EMBL/GenBank/DDBJ databases">
        <title>The Genome Sequence of Cyanophage MED4-213.</title>
        <authorList>
            <consortium name="The Broad Institute Genome Sequencing Platform"/>
            <person name="Henn M.R."/>
            <person name="Sullivan M.S."/>
            <person name="Osburne M.S."/>
            <person name="Levin J."/>
            <person name="Malboeuf C."/>
            <person name="Casali M."/>
            <person name="Russ C."/>
            <person name="Lennon N."/>
            <person name="Chapman S.B."/>
            <person name="Erlich R."/>
            <person name="Young S.K."/>
            <person name="Yandava C."/>
            <person name="Zeng Q."/>
            <person name="Alvarado L."/>
            <person name="Anderson S."/>
            <person name="Berlin A."/>
            <person name="Chen Z."/>
            <person name="Freedman E."/>
            <person name="Gellesch M."/>
            <person name="Goldberg J."/>
            <person name="Green L."/>
            <person name="Griggs A."/>
            <person name="Gujja S."/>
            <person name="Heilman E.R."/>
            <person name="Heiman D."/>
            <person name="Hollinger A."/>
            <person name="Howarth C."/>
            <person name="Larson L."/>
            <person name="Mehta T."/>
            <person name="Pearson M."/>
            <person name="Roberts A."/>
            <person name="Ryan E."/>
            <person name="Saif S."/>
            <person name="Shea T."/>
            <person name="Shenoy N."/>
            <person name="Sisk P."/>
            <person name="Stolte C."/>
            <person name="Sykes S."/>
            <person name="White J."/>
            <person name="Yu Q."/>
            <person name="Coleman M.L."/>
            <person name="Huang K.H."/>
            <person name="Weigele P.R."/>
            <person name="DeFrancesco A.S."/>
            <person name="Kern S.E."/>
            <person name="Thompson L.R."/>
            <person name="Fu R."/>
            <person name="Hombeck B."/>
            <person name="Chisholm S.W."/>
            <person name="Haas B."/>
            <person name="Nusbaum C."/>
            <person name="Birren B."/>
        </authorList>
    </citation>
    <scope>NUCLEOTIDE SEQUENCE [LARGE SCALE GENOMIC DNA]</scope>
    <source>
        <strain evidence="1">MED4-213</strain>
    </source>
</reference>
<gene>
    <name evidence="1" type="ORF">CPMG_00071</name>
</gene>
<evidence type="ECO:0000313" key="1">
    <source>
        <dbReference type="EMBL" id="AGH26172.1"/>
    </source>
</evidence>
<dbReference type="EMBL" id="HQ634174">
    <property type="protein sequence ID" value="AGH26172.1"/>
    <property type="molecule type" value="Genomic_DNA"/>
</dbReference>
<dbReference type="Gene3D" id="2.60.120.620">
    <property type="entry name" value="q2cbj1_9rhob like domain"/>
    <property type="match status" value="1"/>
</dbReference>
<name>M4QH19_9CAUD</name>
<sequence length="169" mass="19473">MSREVKIDTYSLVPPYKIVEHIATYGDEQDRLQPVNADVTNWHLESDTKFTPLIDIIHENYPQHKIDELWGCTYRQGDYAKTHNHTGYAYAFVWFVAANTSTSPLIFPNTECPWLPPLTVVKPKRGKIVVFDAEEYHYVPPVSDGHTRVTVSGNMILNKTVHENHGIWH</sequence>
<accession>M4QH19</accession>
<dbReference type="RefSeq" id="YP_007673817.1">
    <property type="nucleotide sequence ID" value="NC_020845.1"/>
</dbReference>
<dbReference type="GeneID" id="15010340"/>
<dbReference type="Proteomes" id="UP000012039">
    <property type="component" value="Segment"/>
</dbReference>
<protein>
    <submittedName>
        <fullName evidence="1">Uncharacterized protein</fullName>
    </submittedName>
</protein>
<organism evidence="1 2">
    <name type="scientific">Prochlorococcus phage MED4-213</name>
    <dbReference type="NCBI Taxonomy" id="889956"/>
    <lineage>
        <taxon>Viruses</taxon>
        <taxon>Duplodnaviria</taxon>
        <taxon>Heunggongvirae</taxon>
        <taxon>Uroviricota</taxon>
        <taxon>Caudoviricetes</taxon>
        <taxon>Eurybiavirus</taxon>
        <taxon>Eurybiavirus MED4213</taxon>
    </lineage>
</organism>
<proteinExistence type="predicted"/>
<evidence type="ECO:0000313" key="2">
    <source>
        <dbReference type="Proteomes" id="UP000012039"/>
    </source>
</evidence>